<name>A0ABY1NR76_9HYPH</name>
<sequence>MPPHHTRPSLDPDCASCAALCCVVFAFDRSESFAYDKGAGEVCKNLAPDNTCKIFEKRSALGYQGCITYNCYGAGQRVTQEVFNGRSWRDDKALLTPMGEALSVLRRIHEQLMLLRAATGLPLSESEKEVLYRLEGRLTPEAAWTQDALAGYPIDTVCRDVAVFLKQLQRHV</sequence>
<proteinExistence type="predicted"/>
<protein>
    <recommendedName>
        <fullName evidence="3">Pentapeptide repeat-containing protein</fullName>
    </recommendedName>
</protein>
<evidence type="ECO:0000313" key="1">
    <source>
        <dbReference type="EMBL" id="SMP14949.1"/>
    </source>
</evidence>
<reference evidence="1 2" key="1">
    <citation type="submission" date="2017-05" db="EMBL/GenBank/DDBJ databases">
        <authorList>
            <person name="Varghese N."/>
            <person name="Submissions S."/>
        </authorList>
    </citation>
    <scope>NUCLEOTIDE SEQUENCE [LARGE SCALE GENOMIC DNA]</scope>
    <source>
        <strain evidence="1 2">DSM 15949</strain>
    </source>
</reference>
<dbReference type="RefSeq" id="WP_155194406.1">
    <property type="nucleotide sequence ID" value="NZ_BAAAEA010000003.1"/>
</dbReference>
<dbReference type="EMBL" id="FXTT01000002">
    <property type="protein sequence ID" value="SMP14949.1"/>
    <property type="molecule type" value="Genomic_DNA"/>
</dbReference>
<dbReference type="Proteomes" id="UP001157914">
    <property type="component" value="Unassembled WGS sequence"/>
</dbReference>
<accession>A0ABY1NR76</accession>
<comment type="caution">
    <text evidence="1">The sequence shown here is derived from an EMBL/GenBank/DDBJ whole genome shotgun (WGS) entry which is preliminary data.</text>
</comment>
<gene>
    <name evidence="1" type="ORF">SAMN06265374_1504</name>
</gene>
<keyword evidence="2" id="KW-1185">Reference proteome</keyword>
<organism evidence="1 2">
    <name type="scientific">Roseibium denhamense</name>
    <dbReference type="NCBI Taxonomy" id="76305"/>
    <lineage>
        <taxon>Bacteria</taxon>
        <taxon>Pseudomonadati</taxon>
        <taxon>Pseudomonadota</taxon>
        <taxon>Alphaproteobacteria</taxon>
        <taxon>Hyphomicrobiales</taxon>
        <taxon>Stappiaceae</taxon>
        <taxon>Roseibium</taxon>
    </lineage>
</organism>
<evidence type="ECO:0000313" key="2">
    <source>
        <dbReference type="Proteomes" id="UP001157914"/>
    </source>
</evidence>
<evidence type="ECO:0008006" key="3">
    <source>
        <dbReference type="Google" id="ProtNLM"/>
    </source>
</evidence>